<reference evidence="5 6" key="1">
    <citation type="submission" date="2016-05" db="EMBL/GenBank/DDBJ databases">
        <title>Genome sequencing of Trichophyton rubrum CMCC(F)T1i isolated from hair.</title>
        <authorList>
            <person name="Zhan P."/>
            <person name="Tao Y."/>
            <person name="Liu W."/>
        </authorList>
    </citation>
    <scope>NUCLEOTIDE SEQUENCE [LARGE SCALE GENOMIC DNA]</scope>
    <source>
        <strain evidence="6">CMCC(F)T1i</strain>
    </source>
</reference>
<feature type="domain" description="RRM" evidence="4">
    <location>
        <begin position="342"/>
        <end position="430"/>
    </location>
</feature>
<dbReference type="EMBL" id="LHPM01000014">
    <property type="protein sequence ID" value="OAL65245.1"/>
    <property type="molecule type" value="Genomic_DNA"/>
</dbReference>
<evidence type="ECO:0000313" key="6">
    <source>
        <dbReference type="Proteomes" id="UP000243015"/>
    </source>
</evidence>
<feature type="region of interest" description="Disordered" evidence="3">
    <location>
        <begin position="428"/>
        <end position="477"/>
    </location>
</feature>
<protein>
    <recommendedName>
        <fullName evidence="4">RRM domain-containing protein</fullName>
    </recommendedName>
</protein>
<dbReference type="PANTHER" id="PTHR23236">
    <property type="entry name" value="EUKARYOTIC TRANSLATION INITIATION FACTOR 4B/4H"/>
    <property type="match status" value="1"/>
</dbReference>
<feature type="compositionally biased region" description="Low complexity" evidence="3">
    <location>
        <begin position="95"/>
        <end position="119"/>
    </location>
</feature>
<evidence type="ECO:0000256" key="1">
    <source>
        <dbReference type="ARBA" id="ARBA00022884"/>
    </source>
</evidence>
<feature type="compositionally biased region" description="Basic and acidic residues" evidence="3">
    <location>
        <begin position="434"/>
        <end position="463"/>
    </location>
</feature>
<feature type="region of interest" description="Disordered" evidence="3">
    <location>
        <begin position="1"/>
        <end position="25"/>
    </location>
</feature>
<evidence type="ECO:0000259" key="4">
    <source>
        <dbReference type="PROSITE" id="PS50102"/>
    </source>
</evidence>
<feature type="compositionally biased region" description="Basic and acidic residues" evidence="3">
    <location>
        <begin position="8"/>
        <end position="22"/>
    </location>
</feature>
<dbReference type="SMART" id="SM00360">
    <property type="entry name" value="RRM"/>
    <property type="match status" value="2"/>
</dbReference>
<feature type="compositionally biased region" description="Basic and acidic residues" evidence="3">
    <location>
        <begin position="53"/>
        <end position="67"/>
    </location>
</feature>
<feature type="region of interest" description="Disordered" evidence="3">
    <location>
        <begin position="40"/>
        <end position="147"/>
    </location>
</feature>
<feature type="region of interest" description="Disordered" evidence="3">
    <location>
        <begin position="267"/>
        <end position="314"/>
    </location>
</feature>
<proteinExistence type="predicted"/>
<accession>A0A178EZR1</accession>
<dbReference type="PROSITE" id="PS50102">
    <property type="entry name" value="RRM"/>
    <property type="match status" value="2"/>
</dbReference>
<dbReference type="InterPro" id="IPR000504">
    <property type="entry name" value="RRM_dom"/>
</dbReference>
<evidence type="ECO:0000256" key="2">
    <source>
        <dbReference type="PROSITE-ProRule" id="PRU00176"/>
    </source>
</evidence>
<dbReference type="PANTHER" id="PTHR23236:SF12">
    <property type="entry name" value="EUKARYOTIC INITIATION FACTOR 4B-RELATED"/>
    <property type="match status" value="1"/>
</dbReference>
<dbReference type="VEuPathDB" id="FungiDB:TERG_12470"/>
<dbReference type="Gene3D" id="3.30.70.330">
    <property type="match status" value="2"/>
</dbReference>
<evidence type="ECO:0000313" key="5">
    <source>
        <dbReference type="EMBL" id="OAL65245.1"/>
    </source>
</evidence>
<keyword evidence="1 2" id="KW-0694">RNA-binding</keyword>
<dbReference type="GO" id="GO:0008143">
    <property type="term" value="F:poly(A) binding"/>
    <property type="evidence" value="ECO:0007669"/>
    <property type="project" value="TreeGrafter"/>
</dbReference>
<dbReference type="SUPFAM" id="SSF54928">
    <property type="entry name" value="RNA-binding domain, RBD"/>
    <property type="match status" value="1"/>
</dbReference>
<gene>
    <name evidence="5" type="ORF">A7C99_3729</name>
</gene>
<dbReference type="CDD" id="cd00590">
    <property type="entry name" value="RRM_SF"/>
    <property type="match status" value="2"/>
</dbReference>
<dbReference type="InterPro" id="IPR035979">
    <property type="entry name" value="RBD_domain_sf"/>
</dbReference>
<sequence>MESSRQPAETHSRDTAEDREMQTDALAPDLAVLLLAHTKFQVDQGPRGQRMAVDPRQRPETGQKNDRGAMAQHGARRSESSTNWRQREPQREPRPAASPASSSSSSSSSSSTASLTSTPFERPRWKPGSSSSRRGEGGAGGNIRGFRGWEAVDCGSGSLRTLGARYHESPPSSSSKVQTPIHPAIVERRRLYVGNMPYMAKKEDVVELFGGQGGDETTSPYNIERIYISIDPFTGRNPSYCFVDLKSTDQAERAMADLNGKLVLGRPVKVNPGVPRADLQPPLGRRDLDLDSPEPREESNEQQQQQQQQQPAAGTYPPKFVFERWTRDDASKHWYGYAAEGRRLFVGGLPRMRNQPTVDYEIRKVFYGFNIEAISKVIISNRDKLPLSGSQYYYLFVDLESAEEADKALKTLDGVSAIYGNRLHIRKARGNSRKPSERDRWRAENEKKKDEEKTAAQDQDHLLDAPIEAEGITQSLV</sequence>
<dbReference type="InterPro" id="IPR012677">
    <property type="entry name" value="Nucleotide-bd_a/b_plait_sf"/>
</dbReference>
<feature type="domain" description="RRM" evidence="4">
    <location>
        <begin position="189"/>
        <end position="275"/>
    </location>
</feature>
<comment type="caution">
    <text evidence="5">The sequence shown here is derived from an EMBL/GenBank/DDBJ whole genome shotgun (WGS) entry which is preliminary data.</text>
</comment>
<dbReference type="VEuPathDB" id="FungiDB:TERG_12471"/>
<dbReference type="Pfam" id="PF00076">
    <property type="entry name" value="RRM_1"/>
    <property type="match status" value="1"/>
</dbReference>
<feature type="compositionally biased region" description="Basic and acidic residues" evidence="3">
    <location>
        <begin position="284"/>
        <end position="299"/>
    </location>
</feature>
<feature type="compositionally biased region" description="Basic and acidic residues" evidence="3">
    <location>
        <begin position="85"/>
        <end position="94"/>
    </location>
</feature>
<organism evidence="5 6">
    <name type="scientific">Trichophyton rubrum</name>
    <name type="common">Athlete's foot fungus</name>
    <name type="synonym">Epidermophyton rubrum</name>
    <dbReference type="NCBI Taxonomy" id="5551"/>
    <lineage>
        <taxon>Eukaryota</taxon>
        <taxon>Fungi</taxon>
        <taxon>Dikarya</taxon>
        <taxon>Ascomycota</taxon>
        <taxon>Pezizomycotina</taxon>
        <taxon>Eurotiomycetes</taxon>
        <taxon>Eurotiomycetidae</taxon>
        <taxon>Onygenales</taxon>
        <taxon>Arthrodermataceae</taxon>
        <taxon>Trichophyton</taxon>
    </lineage>
</organism>
<evidence type="ECO:0000256" key="3">
    <source>
        <dbReference type="SAM" id="MobiDB-lite"/>
    </source>
</evidence>
<dbReference type="Proteomes" id="UP000243015">
    <property type="component" value="Unassembled WGS sequence"/>
</dbReference>
<dbReference type="AlphaFoldDB" id="A0A178EZR1"/>
<name>A0A178EZR1_TRIRU</name>